<proteinExistence type="predicted"/>
<feature type="region of interest" description="Disordered" evidence="1">
    <location>
        <begin position="38"/>
        <end position="132"/>
    </location>
</feature>
<name>A0A8D8A2E1_CULPI</name>
<organism evidence="2">
    <name type="scientific">Culex pipiens</name>
    <name type="common">House mosquito</name>
    <dbReference type="NCBI Taxonomy" id="7175"/>
    <lineage>
        <taxon>Eukaryota</taxon>
        <taxon>Metazoa</taxon>
        <taxon>Ecdysozoa</taxon>
        <taxon>Arthropoda</taxon>
        <taxon>Hexapoda</taxon>
        <taxon>Insecta</taxon>
        <taxon>Pterygota</taxon>
        <taxon>Neoptera</taxon>
        <taxon>Endopterygota</taxon>
        <taxon>Diptera</taxon>
        <taxon>Nematocera</taxon>
        <taxon>Culicoidea</taxon>
        <taxon>Culicidae</taxon>
        <taxon>Culicinae</taxon>
        <taxon>Culicini</taxon>
        <taxon>Culex</taxon>
        <taxon>Culex</taxon>
    </lineage>
</organism>
<accession>A0A8D8A2E1</accession>
<dbReference type="EMBL" id="HBUE01010381">
    <property type="protein sequence ID" value="CAG6448069.1"/>
    <property type="molecule type" value="Transcribed_RNA"/>
</dbReference>
<reference evidence="2" key="1">
    <citation type="submission" date="2021-05" db="EMBL/GenBank/DDBJ databases">
        <authorList>
            <person name="Alioto T."/>
            <person name="Alioto T."/>
            <person name="Gomez Garrido J."/>
        </authorList>
    </citation>
    <scope>NUCLEOTIDE SEQUENCE</scope>
</reference>
<evidence type="ECO:0000313" key="2">
    <source>
        <dbReference type="EMBL" id="CAG6448069.1"/>
    </source>
</evidence>
<dbReference type="AlphaFoldDB" id="A0A8D8A2E1"/>
<evidence type="ECO:0000256" key="1">
    <source>
        <dbReference type="SAM" id="MobiDB-lite"/>
    </source>
</evidence>
<sequence length="132" mass="13988">MSRVLPPLLHVHSAARCGLPNLDHLRYLLLCQHAAGRVPQQGMPPVGGHPQAEHEPAGRPVRGLLRLRVRQLGRRSPPAGEPHRQQLVPGAPAEDLPQHSVPAGAKRQPDGPEAGGAGEGHVPVLFEFGGST</sequence>
<protein>
    <submittedName>
        <fullName evidence="2">(northern house mosquito) hypothetical protein</fullName>
    </submittedName>
</protein>